<feature type="region of interest" description="Disordered" evidence="1">
    <location>
        <begin position="70"/>
        <end position="89"/>
    </location>
</feature>
<protein>
    <recommendedName>
        <fullName evidence="4">Phytanoyl-CoA dioxygenase</fullName>
    </recommendedName>
</protein>
<organism evidence="2 3">
    <name type="scientific">Reyranella soli</name>
    <dbReference type="NCBI Taxonomy" id="1230389"/>
    <lineage>
        <taxon>Bacteria</taxon>
        <taxon>Pseudomonadati</taxon>
        <taxon>Pseudomonadota</taxon>
        <taxon>Alphaproteobacteria</taxon>
        <taxon>Hyphomicrobiales</taxon>
        <taxon>Reyranellaceae</taxon>
        <taxon>Reyranella</taxon>
    </lineage>
</organism>
<dbReference type="EMBL" id="BKAJ01000069">
    <property type="protein sequence ID" value="GEP56740.1"/>
    <property type="molecule type" value="Genomic_DNA"/>
</dbReference>
<dbReference type="AlphaFoldDB" id="A0A512NCR8"/>
<evidence type="ECO:0008006" key="4">
    <source>
        <dbReference type="Google" id="ProtNLM"/>
    </source>
</evidence>
<gene>
    <name evidence="2" type="ORF">RSO01_39060</name>
</gene>
<proteinExistence type="predicted"/>
<comment type="caution">
    <text evidence="2">The sequence shown here is derived from an EMBL/GenBank/DDBJ whole genome shotgun (WGS) entry which is preliminary data.</text>
</comment>
<keyword evidence="3" id="KW-1185">Reference proteome</keyword>
<dbReference type="SUPFAM" id="SSF51197">
    <property type="entry name" value="Clavaminate synthase-like"/>
    <property type="match status" value="1"/>
</dbReference>
<dbReference type="RefSeq" id="WP_147150967.1">
    <property type="nucleotide sequence ID" value="NZ_BKAJ01000069.1"/>
</dbReference>
<reference evidence="2 3" key="1">
    <citation type="submission" date="2019-07" db="EMBL/GenBank/DDBJ databases">
        <title>Whole genome shotgun sequence of Reyranella soli NBRC 108950.</title>
        <authorList>
            <person name="Hosoyama A."/>
            <person name="Uohara A."/>
            <person name="Ohji S."/>
            <person name="Ichikawa N."/>
        </authorList>
    </citation>
    <scope>NUCLEOTIDE SEQUENCE [LARGE SCALE GENOMIC DNA]</scope>
    <source>
        <strain evidence="2 3">NBRC 108950</strain>
    </source>
</reference>
<dbReference type="Gene3D" id="2.60.120.620">
    <property type="entry name" value="q2cbj1_9rhob like domain"/>
    <property type="match status" value="1"/>
</dbReference>
<dbReference type="Proteomes" id="UP000321058">
    <property type="component" value="Unassembled WGS sequence"/>
</dbReference>
<evidence type="ECO:0000313" key="2">
    <source>
        <dbReference type="EMBL" id="GEP56740.1"/>
    </source>
</evidence>
<evidence type="ECO:0000313" key="3">
    <source>
        <dbReference type="Proteomes" id="UP000321058"/>
    </source>
</evidence>
<evidence type="ECO:0000256" key="1">
    <source>
        <dbReference type="SAM" id="MobiDB-lite"/>
    </source>
</evidence>
<sequence>MLSCRELIKGHPAILEDRHGLSFTGHTPFPTIIDALNKSGVVMLRGALPPKELRSCRRSFERFARRLGKRVAPDPTGDEGPSTEWATGEREEGSWHRPWIVRDRDDTPAAAVIALLLRSWAWKVVETVCGSTDVVLLLASCAARHAIDKELPIGAHQDCKVVSPDIPFSIWVPLHDVVPLRTSGLGFIVPPPSEMLPTLPHGDIGADYVAERVAGAWTPTYRAGDLTLHTKLSPHFTTGYGTRSDRYSFEIRAMAWTDAPEQLQDPAIYVRRRGDGAPVVVQTRCSGDTRAQAFVAKTALLAARGLSAGFA</sequence>
<name>A0A512NCR8_9HYPH</name>
<accession>A0A512NCR8</accession>